<proteinExistence type="predicted"/>
<keyword evidence="3" id="KW-1185">Reference proteome</keyword>
<dbReference type="AlphaFoldDB" id="A0A1Y0LI21"/>
<organism evidence="1 4">
    <name type="scientific">Tatumella citrea</name>
    <name type="common">Pantoea citrea</name>
    <dbReference type="NCBI Taxonomy" id="53336"/>
    <lineage>
        <taxon>Bacteria</taxon>
        <taxon>Pseudomonadati</taxon>
        <taxon>Pseudomonadota</taxon>
        <taxon>Gammaproteobacteria</taxon>
        <taxon>Enterobacterales</taxon>
        <taxon>Erwiniaceae</taxon>
        <taxon>Tatumella</taxon>
    </lineage>
</organism>
<sequence>MVTQVSGACAKAQAPLFYPLSYAGHHRSLPFWRDNRRLLLKINTITDSLSAGQGIAVADRGPDIMKSPCHCYVLVCG</sequence>
<accession>A0A1Y0LI21</accession>
<dbReference type="Proteomes" id="UP000195729">
    <property type="component" value="Chromosome"/>
</dbReference>
<dbReference type="Proteomes" id="UP000195814">
    <property type="component" value="Chromosome"/>
</dbReference>
<evidence type="ECO:0000313" key="4">
    <source>
        <dbReference type="Proteomes" id="UP000195814"/>
    </source>
</evidence>
<evidence type="ECO:0000313" key="3">
    <source>
        <dbReference type="Proteomes" id="UP000195729"/>
    </source>
</evidence>
<dbReference type="KEGG" id="tci:A7K98_07905"/>
<evidence type="ECO:0000313" key="2">
    <source>
        <dbReference type="EMBL" id="ARU97744.1"/>
    </source>
</evidence>
<protein>
    <submittedName>
        <fullName evidence="1">Uncharacterized protein</fullName>
    </submittedName>
</protein>
<evidence type="ECO:0000313" key="1">
    <source>
        <dbReference type="EMBL" id="ARU93706.1"/>
    </source>
</evidence>
<reference evidence="3 4" key="1">
    <citation type="submission" date="2016-05" db="EMBL/GenBank/DDBJ databases">
        <title>Complete genome sequence of two 2,5-diketo-D-glunonic acid producing strain Tatumella citrea.</title>
        <authorList>
            <person name="Duan C."/>
            <person name="Yang J."/>
            <person name="Yang S."/>
        </authorList>
    </citation>
    <scope>NUCLEOTIDE SEQUENCE [LARGE SCALE GENOMIC DNA]</scope>
    <source>
        <strain evidence="2 3">ATCC 39140</strain>
        <strain evidence="1 4">DSM 13699</strain>
    </source>
</reference>
<name>A0A1Y0LI21_TATCI</name>
<gene>
    <name evidence="1" type="ORF">A7K98_07905</name>
    <name evidence="2" type="ORF">A7K99_07905</name>
</gene>
<dbReference type="EMBL" id="CP015581">
    <property type="protein sequence ID" value="ARU97744.1"/>
    <property type="molecule type" value="Genomic_DNA"/>
</dbReference>
<dbReference type="EMBL" id="CP015579">
    <property type="protein sequence ID" value="ARU93706.1"/>
    <property type="molecule type" value="Genomic_DNA"/>
</dbReference>